<feature type="compositionally biased region" description="Polar residues" evidence="1">
    <location>
        <begin position="42"/>
        <end position="55"/>
    </location>
</feature>
<feature type="compositionally biased region" description="Basic and acidic residues" evidence="1">
    <location>
        <begin position="64"/>
        <end position="76"/>
    </location>
</feature>
<reference evidence="2 3" key="1">
    <citation type="submission" date="2024-01" db="EMBL/GenBank/DDBJ databases">
        <title>Genome assemblies of Stephania.</title>
        <authorList>
            <person name="Yang L."/>
        </authorList>
    </citation>
    <scope>NUCLEOTIDE SEQUENCE [LARGE SCALE GENOMIC DNA]</scope>
    <source>
        <strain evidence="2">QJT</strain>
        <tissue evidence="2">Leaf</tissue>
    </source>
</reference>
<comment type="caution">
    <text evidence="2">The sequence shown here is derived from an EMBL/GenBank/DDBJ whole genome shotgun (WGS) entry which is preliminary data.</text>
</comment>
<protein>
    <submittedName>
        <fullName evidence="2">Uncharacterized protein</fullName>
    </submittedName>
</protein>
<dbReference type="AlphaFoldDB" id="A0AAP0KKH0"/>
<evidence type="ECO:0000313" key="3">
    <source>
        <dbReference type="Proteomes" id="UP001417504"/>
    </source>
</evidence>
<keyword evidence="3" id="KW-1185">Reference proteome</keyword>
<dbReference type="Proteomes" id="UP001417504">
    <property type="component" value="Unassembled WGS sequence"/>
</dbReference>
<dbReference type="EMBL" id="JBBNAE010000001">
    <property type="protein sequence ID" value="KAK9154156.1"/>
    <property type="molecule type" value="Genomic_DNA"/>
</dbReference>
<evidence type="ECO:0000313" key="2">
    <source>
        <dbReference type="EMBL" id="KAK9154156.1"/>
    </source>
</evidence>
<organism evidence="2 3">
    <name type="scientific">Stephania japonica</name>
    <dbReference type="NCBI Taxonomy" id="461633"/>
    <lineage>
        <taxon>Eukaryota</taxon>
        <taxon>Viridiplantae</taxon>
        <taxon>Streptophyta</taxon>
        <taxon>Embryophyta</taxon>
        <taxon>Tracheophyta</taxon>
        <taxon>Spermatophyta</taxon>
        <taxon>Magnoliopsida</taxon>
        <taxon>Ranunculales</taxon>
        <taxon>Menispermaceae</taxon>
        <taxon>Menispermoideae</taxon>
        <taxon>Cissampelideae</taxon>
        <taxon>Stephania</taxon>
    </lineage>
</organism>
<name>A0AAP0KKH0_9MAGN</name>
<gene>
    <name evidence="2" type="ORF">Sjap_001636</name>
</gene>
<accession>A0AAP0KKH0</accession>
<sequence length="131" mass="14501">MTDENVCSAFNHVDVVADAQYLVGALVWQEGIAHKLNHSSPKKLSSSRYTNQCLSLSEPRPKKKENERKYRRGEANKHKRGVGAIGQVETVGVVTLDLILLLGRKEDSGQSDDSKKFVTALVPRKTGFHLA</sequence>
<evidence type="ECO:0000256" key="1">
    <source>
        <dbReference type="SAM" id="MobiDB-lite"/>
    </source>
</evidence>
<proteinExistence type="predicted"/>
<feature type="region of interest" description="Disordered" evidence="1">
    <location>
        <begin position="38"/>
        <end position="81"/>
    </location>
</feature>